<dbReference type="InterPro" id="IPR000219">
    <property type="entry name" value="DH_dom"/>
</dbReference>
<dbReference type="Gene3D" id="1.20.900.10">
    <property type="entry name" value="Dbl homology (DH) domain"/>
    <property type="match status" value="1"/>
</dbReference>
<organism evidence="2 3">
    <name type="scientific">Meloidogyne enterolobii</name>
    <name type="common">Root-knot nematode worm</name>
    <name type="synonym">Meloidogyne mayaguensis</name>
    <dbReference type="NCBI Taxonomy" id="390850"/>
    <lineage>
        <taxon>Eukaryota</taxon>
        <taxon>Metazoa</taxon>
        <taxon>Ecdysozoa</taxon>
        <taxon>Nematoda</taxon>
        <taxon>Chromadorea</taxon>
        <taxon>Rhabditida</taxon>
        <taxon>Tylenchina</taxon>
        <taxon>Tylenchomorpha</taxon>
        <taxon>Tylenchoidea</taxon>
        <taxon>Meloidogynidae</taxon>
        <taxon>Meloidogyninae</taxon>
        <taxon>Meloidogyne</taxon>
    </lineage>
</organism>
<dbReference type="EMBL" id="CAJEWN010002942">
    <property type="protein sequence ID" value="CAD2205879.1"/>
    <property type="molecule type" value="Genomic_DNA"/>
</dbReference>
<dbReference type="SUPFAM" id="SSF48065">
    <property type="entry name" value="DBL homology domain (DH-domain)"/>
    <property type="match status" value="1"/>
</dbReference>
<dbReference type="PROSITE" id="PS50010">
    <property type="entry name" value="DH_2"/>
    <property type="match status" value="1"/>
</dbReference>
<name>A0A6V7Y2L1_MELEN</name>
<evidence type="ECO:0000313" key="2">
    <source>
        <dbReference type="EMBL" id="CAD2205879.1"/>
    </source>
</evidence>
<feature type="domain" description="DH" evidence="1">
    <location>
        <begin position="32"/>
        <end position="129"/>
    </location>
</feature>
<proteinExistence type="predicted"/>
<dbReference type="Proteomes" id="UP000580250">
    <property type="component" value="Unassembled WGS sequence"/>
</dbReference>
<comment type="caution">
    <text evidence="2">The sequence shown here is derived from an EMBL/GenBank/DDBJ whole genome shotgun (WGS) entry which is preliminary data.</text>
</comment>
<dbReference type="AlphaFoldDB" id="A0A6V7Y2L1"/>
<evidence type="ECO:0000259" key="1">
    <source>
        <dbReference type="PROSITE" id="PS50010"/>
    </source>
</evidence>
<dbReference type="GO" id="GO:0005737">
    <property type="term" value="C:cytoplasm"/>
    <property type="evidence" value="ECO:0007669"/>
    <property type="project" value="TreeGrafter"/>
</dbReference>
<dbReference type="InterPro" id="IPR051092">
    <property type="entry name" value="FYVE_RhoGEF_PH"/>
</dbReference>
<dbReference type="PANTHER" id="PTHR12673:SF241">
    <property type="entry name" value="DH DOMAIN-CONTAINING PROTEIN"/>
    <property type="match status" value="1"/>
</dbReference>
<dbReference type="OrthoDB" id="245697at2759"/>
<reference evidence="2 3" key="1">
    <citation type="submission" date="2020-08" db="EMBL/GenBank/DDBJ databases">
        <authorList>
            <person name="Koutsovoulos G."/>
            <person name="Danchin GJ E."/>
        </authorList>
    </citation>
    <scope>NUCLEOTIDE SEQUENCE [LARGE SCALE GENOMIC DNA]</scope>
</reference>
<dbReference type="InterPro" id="IPR035899">
    <property type="entry name" value="DBL_dom_sf"/>
</dbReference>
<evidence type="ECO:0000313" key="3">
    <source>
        <dbReference type="Proteomes" id="UP000580250"/>
    </source>
</evidence>
<sequence>MKWCNLRKDMYKNWHYLRNSAQLSNVLNFLIEDFNAIFFSNIASLNQFHEQHLLPQLMDRRREWQGTKRISDVLRKQAPFLKMYSEYTNNYKTAVHIFEECMRKKRAFGEIVRQLEQLPECEHLSLVSI</sequence>
<dbReference type="GO" id="GO:0046847">
    <property type="term" value="P:filopodium assembly"/>
    <property type="evidence" value="ECO:0007669"/>
    <property type="project" value="TreeGrafter"/>
</dbReference>
<protein>
    <recommendedName>
        <fullName evidence="1">DH domain-containing protein</fullName>
    </recommendedName>
</protein>
<dbReference type="Pfam" id="PF00621">
    <property type="entry name" value="RhoGEF"/>
    <property type="match status" value="1"/>
</dbReference>
<gene>
    <name evidence="2" type="ORF">MENT_LOCUS59724</name>
</gene>
<dbReference type="GO" id="GO:0007010">
    <property type="term" value="P:cytoskeleton organization"/>
    <property type="evidence" value="ECO:0007669"/>
    <property type="project" value="TreeGrafter"/>
</dbReference>
<accession>A0A6V7Y2L1</accession>
<dbReference type="PANTHER" id="PTHR12673">
    <property type="entry name" value="FACIOGENITAL DYSPLASIA PROTEIN"/>
    <property type="match status" value="1"/>
</dbReference>
<dbReference type="GO" id="GO:0005085">
    <property type="term" value="F:guanyl-nucleotide exchange factor activity"/>
    <property type="evidence" value="ECO:0007669"/>
    <property type="project" value="InterPro"/>
</dbReference>